<dbReference type="EMBL" id="MKGL01000060">
    <property type="protein sequence ID" value="RNF08753.1"/>
    <property type="molecule type" value="Genomic_DNA"/>
</dbReference>
<evidence type="ECO:0000256" key="1">
    <source>
        <dbReference type="SAM" id="MobiDB-lite"/>
    </source>
</evidence>
<accession>A0A3S5IRT7</accession>
<dbReference type="RefSeq" id="XP_029240586.1">
    <property type="nucleotide sequence ID" value="XM_029379595.1"/>
</dbReference>
<name>A0A3S5IRT7_TRYRA</name>
<keyword evidence="3" id="KW-1185">Reference proteome</keyword>
<dbReference type="GeneID" id="40326529"/>
<organism evidence="2 3">
    <name type="scientific">Trypanosoma rangeli</name>
    <dbReference type="NCBI Taxonomy" id="5698"/>
    <lineage>
        <taxon>Eukaryota</taxon>
        <taxon>Discoba</taxon>
        <taxon>Euglenozoa</taxon>
        <taxon>Kinetoplastea</taxon>
        <taxon>Metakinetoplastina</taxon>
        <taxon>Trypanosomatida</taxon>
        <taxon>Trypanosomatidae</taxon>
        <taxon>Trypanosoma</taxon>
        <taxon>Herpetosoma</taxon>
    </lineage>
</organism>
<gene>
    <name evidence="2" type="ORF">TraAM80_02596</name>
</gene>
<evidence type="ECO:0000313" key="3">
    <source>
        <dbReference type="Proteomes" id="UP000283634"/>
    </source>
</evidence>
<comment type="caution">
    <text evidence="2">The sequence shown here is derived from an EMBL/GenBank/DDBJ whole genome shotgun (WGS) entry which is preliminary data.</text>
</comment>
<dbReference type="OrthoDB" id="243873at2759"/>
<protein>
    <submittedName>
        <fullName evidence="2">Uncharacterized protein</fullName>
    </submittedName>
</protein>
<evidence type="ECO:0000313" key="2">
    <source>
        <dbReference type="EMBL" id="RNF08753.1"/>
    </source>
</evidence>
<dbReference type="AlphaFoldDB" id="A0A3S5IRT7"/>
<dbReference type="Proteomes" id="UP000283634">
    <property type="component" value="Unassembled WGS sequence"/>
</dbReference>
<reference evidence="2 3" key="1">
    <citation type="journal article" date="2018" name="BMC Genomics">
        <title>Genomic comparison of Trypanosoma conorhini and Trypanosoma rangeli to Trypanosoma cruzi strains of high and low virulence.</title>
        <authorList>
            <person name="Bradwell K.R."/>
            <person name="Koparde V.N."/>
            <person name="Matveyev A.V."/>
            <person name="Serrano M.G."/>
            <person name="Alves J.M."/>
            <person name="Parikh H."/>
            <person name="Huang B."/>
            <person name="Lee V."/>
            <person name="Espinosa-Alvarez O."/>
            <person name="Ortiz P.A."/>
            <person name="Costa-Martins A.G."/>
            <person name="Teixeira M.M."/>
            <person name="Buck G.A."/>
        </authorList>
    </citation>
    <scope>NUCLEOTIDE SEQUENCE [LARGE SCALE GENOMIC DNA]</scope>
    <source>
        <strain evidence="2 3">AM80</strain>
    </source>
</reference>
<proteinExistence type="predicted"/>
<sequence length="138" mass="15435">MHGKTEVLTSLEDCRETVTKVGLLPGDVESRWCTYAVLTERLGLLQLRGRAPGTRLGELREECGAMGHGEPEGNWESKGVLSSRHRERRESSEGDLPWETSVLILPFVCGFQREKQAVALASQWQQSTTVCPLLGRWL</sequence>
<feature type="region of interest" description="Disordered" evidence="1">
    <location>
        <begin position="64"/>
        <end position="93"/>
    </location>
</feature>